<accession>A0A7W9FLR5</accession>
<dbReference type="PANTHER" id="PTHR44154">
    <property type="entry name" value="QUINONE OXIDOREDUCTASE"/>
    <property type="match status" value="1"/>
</dbReference>
<dbReference type="SMART" id="SM00829">
    <property type="entry name" value="PKS_ER"/>
    <property type="match status" value="1"/>
</dbReference>
<evidence type="ECO:0000259" key="3">
    <source>
        <dbReference type="SMART" id="SM00829"/>
    </source>
</evidence>
<dbReference type="EMBL" id="JACHOO010000003">
    <property type="protein sequence ID" value="MBB5753003.1"/>
    <property type="molecule type" value="Genomic_DNA"/>
</dbReference>
<dbReference type="Pfam" id="PF13602">
    <property type="entry name" value="ADH_zinc_N_2"/>
    <property type="match status" value="1"/>
</dbReference>
<dbReference type="InterPro" id="IPR036291">
    <property type="entry name" value="NAD(P)-bd_dom_sf"/>
</dbReference>
<dbReference type="Proteomes" id="UP000523821">
    <property type="component" value="Unassembled WGS sequence"/>
</dbReference>
<dbReference type="PANTHER" id="PTHR44154:SF1">
    <property type="entry name" value="QUINONE OXIDOREDUCTASE"/>
    <property type="match status" value="1"/>
</dbReference>
<dbReference type="Gene3D" id="3.40.50.720">
    <property type="entry name" value="NAD(P)-binding Rossmann-like Domain"/>
    <property type="match status" value="1"/>
</dbReference>
<dbReference type="NCBIfam" id="TIGR02817">
    <property type="entry name" value="adh_fam_1"/>
    <property type="match status" value="1"/>
</dbReference>
<dbReference type="SUPFAM" id="SSF50129">
    <property type="entry name" value="GroES-like"/>
    <property type="match status" value="1"/>
</dbReference>
<dbReference type="InterPro" id="IPR011032">
    <property type="entry name" value="GroES-like_sf"/>
</dbReference>
<dbReference type="SUPFAM" id="SSF51735">
    <property type="entry name" value="NAD(P)-binding Rossmann-fold domains"/>
    <property type="match status" value="1"/>
</dbReference>
<dbReference type="Pfam" id="PF08240">
    <property type="entry name" value="ADH_N"/>
    <property type="match status" value="1"/>
</dbReference>
<evidence type="ECO:0000256" key="2">
    <source>
        <dbReference type="RuleBase" id="RU364000"/>
    </source>
</evidence>
<protein>
    <recommendedName>
        <fullName evidence="2">Zinc-type alcohol dehydrogenase-like protein</fullName>
    </recommendedName>
</protein>
<keyword evidence="1" id="KW-0521">NADP</keyword>
<reference evidence="4 5" key="1">
    <citation type="submission" date="2020-08" db="EMBL/GenBank/DDBJ databases">
        <title>Genomic Encyclopedia of Type Strains, Phase IV (KMG-IV): sequencing the most valuable type-strain genomes for metagenomic binning, comparative biology and taxonomic classification.</title>
        <authorList>
            <person name="Goeker M."/>
        </authorList>
    </citation>
    <scope>NUCLEOTIDE SEQUENCE [LARGE SCALE GENOMIC DNA]</scope>
    <source>
        <strain evidence="4 5">DSM 16268</strain>
    </source>
</reference>
<dbReference type="InterPro" id="IPR013154">
    <property type="entry name" value="ADH-like_N"/>
</dbReference>
<feature type="domain" description="Enoyl reductase (ER)" evidence="3">
    <location>
        <begin position="16"/>
        <end position="331"/>
    </location>
</feature>
<dbReference type="GO" id="GO:0016491">
    <property type="term" value="F:oxidoreductase activity"/>
    <property type="evidence" value="ECO:0007669"/>
    <property type="project" value="UniProtKB-KW"/>
</dbReference>
<dbReference type="RefSeq" id="WP_183855297.1">
    <property type="nucleotide sequence ID" value="NZ_JACHOO010000003.1"/>
</dbReference>
<dbReference type="InterPro" id="IPR051603">
    <property type="entry name" value="Zinc-ADH_QOR/CCCR"/>
</dbReference>
<evidence type="ECO:0000256" key="1">
    <source>
        <dbReference type="ARBA" id="ARBA00022857"/>
    </source>
</evidence>
<dbReference type="InterPro" id="IPR014182">
    <property type="entry name" value="ADH_Zn_typ-1"/>
</dbReference>
<dbReference type="Gene3D" id="3.90.180.10">
    <property type="entry name" value="Medium-chain alcohol dehydrogenases, catalytic domain"/>
    <property type="match status" value="1"/>
</dbReference>
<organism evidence="4 5">
    <name type="scientific">Prosthecomicrobium pneumaticum</name>
    <dbReference type="NCBI Taxonomy" id="81895"/>
    <lineage>
        <taxon>Bacteria</taxon>
        <taxon>Pseudomonadati</taxon>
        <taxon>Pseudomonadota</taxon>
        <taxon>Alphaproteobacteria</taxon>
        <taxon>Hyphomicrobiales</taxon>
        <taxon>Kaistiaceae</taxon>
        <taxon>Prosthecomicrobium</taxon>
    </lineage>
</organism>
<dbReference type="InterPro" id="IPR020843">
    <property type="entry name" value="ER"/>
</dbReference>
<name>A0A7W9FLR5_9HYPH</name>
<evidence type="ECO:0000313" key="4">
    <source>
        <dbReference type="EMBL" id="MBB5753003.1"/>
    </source>
</evidence>
<comment type="caution">
    <text evidence="4">The sequence shown here is derived from an EMBL/GenBank/DDBJ whole genome shotgun (WGS) entry which is preliminary data.</text>
</comment>
<comment type="similarity">
    <text evidence="2">Belongs to the zinc-containing alcohol dehydrogenase family. Quinone oxidoreductase subfamily.</text>
</comment>
<keyword evidence="2" id="KW-0862">Zinc</keyword>
<dbReference type="GO" id="GO:0008270">
    <property type="term" value="F:zinc ion binding"/>
    <property type="evidence" value="ECO:0007669"/>
    <property type="project" value="InterPro"/>
</dbReference>
<evidence type="ECO:0000313" key="5">
    <source>
        <dbReference type="Proteomes" id="UP000523821"/>
    </source>
</evidence>
<dbReference type="AlphaFoldDB" id="A0A7W9FLR5"/>
<dbReference type="CDD" id="cd08252">
    <property type="entry name" value="AL_MDR"/>
    <property type="match status" value="1"/>
</dbReference>
<keyword evidence="2" id="KW-0479">Metal-binding</keyword>
<proteinExistence type="inferred from homology"/>
<keyword evidence="2" id="KW-0560">Oxidoreductase</keyword>
<gene>
    <name evidence="4" type="ORF">GGQ63_002057</name>
</gene>
<keyword evidence="5" id="KW-1185">Reference proteome</keyword>
<sequence>MRAVAYRQSLPITEEAALLDVVLDRPEPGPRDLLVRVAAVSVNPVDTKVRKRADPKGEPKVLGYDAAGTVEAVGAEVTLFRPGDAVFYAGSIARPGTNSEFHCVDERIVGRKPATLSFAEAAAIPLTAITAYELLFDRIGVEKGETGRSLLVIGGAGGVGSVAIQLARALTGLTVVASASRPETAEWVRALGAHHVVDHTKPLDEEAARIGLPQIDIVLALTQTATHWPAIQKLVAPQGHVGIIDDMETLDIVPFKAKAIGIHWESMFTRPVFGTPDMIRQHELLDEVAGLVDAGRLRTTIQKTLSPIDAANLKAAHALIESGRSIGKIVVEGW</sequence>